<dbReference type="Proteomes" id="UP001516400">
    <property type="component" value="Unassembled WGS sequence"/>
</dbReference>
<dbReference type="FunFam" id="3.40.30.10:FF:000025">
    <property type="entry name" value="Glutathione peroxidase"/>
    <property type="match status" value="1"/>
</dbReference>
<evidence type="ECO:0000256" key="5">
    <source>
        <dbReference type="PIRSR" id="PIRSR000303-1"/>
    </source>
</evidence>
<dbReference type="InterPro" id="IPR029760">
    <property type="entry name" value="GPX_CS"/>
</dbReference>
<dbReference type="PRINTS" id="PR01011">
    <property type="entry name" value="GLUTPROXDASE"/>
</dbReference>
<sequence length="168" mass="19302">MSDGLNYKDAKSIYYFTVNDLDSQPVSLQKYEGHVCIIVNVATECGMTKTNIEELNELYENYAETKGLRVLAFPCNQFIGTEPTDNAGMKQFVKLKQIKFDVFEKIQVNGSEGSPLWKYLKLKQGGVLGDFIKWNYTKFVVDKNGQPVERFGPNTSPKELIEYLQKYW</sequence>
<dbReference type="GO" id="GO:0004601">
    <property type="term" value="F:peroxidase activity"/>
    <property type="evidence" value="ECO:0007669"/>
    <property type="project" value="UniProtKB-KW"/>
</dbReference>
<evidence type="ECO:0000256" key="4">
    <source>
        <dbReference type="ARBA" id="ARBA00023002"/>
    </source>
</evidence>
<name>A0ABD2P4A9_9CUCU</name>
<keyword evidence="4 6" id="KW-0560">Oxidoreductase</keyword>
<reference evidence="8 9" key="1">
    <citation type="journal article" date="2021" name="BMC Biol.">
        <title>Horizontally acquired antibacterial genes associated with adaptive radiation of ladybird beetles.</title>
        <authorList>
            <person name="Li H.S."/>
            <person name="Tang X.F."/>
            <person name="Huang Y.H."/>
            <person name="Xu Z.Y."/>
            <person name="Chen M.L."/>
            <person name="Du X.Y."/>
            <person name="Qiu B.Y."/>
            <person name="Chen P.T."/>
            <person name="Zhang W."/>
            <person name="Slipinski A."/>
            <person name="Escalona H.E."/>
            <person name="Waterhouse R.M."/>
            <person name="Zwick A."/>
            <person name="Pang H."/>
        </authorList>
    </citation>
    <scope>NUCLEOTIDE SEQUENCE [LARGE SCALE GENOMIC DNA]</scope>
    <source>
        <strain evidence="8">SYSU2018</strain>
    </source>
</reference>
<dbReference type="CDD" id="cd00340">
    <property type="entry name" value="GSH_Peroxidase"/>
    <property type="match status" value="1"/>
</dbReference>
<dbReference type="PIRSF" id="PIRSF000303">
    <property type="entry name" value="Glutathion_perox"/>
    <property type="match status" value="1"/>
</dbReference>
<dbReference type="InterPro" id="IPR036249">
    <property type="entry name" value="Thioredoxin-like_sf"/>
</dbReference>
<keyword evidence="2 6" id="KW-0575">Peroxidase</keyword>
<dbReference type="EMBL" id="JABFTP020000185">
    <property type="protein sequence ID" value="KAL3285579.1"/>
    <property type="molecule type" value="Genomic_DNA"/>
</dbReference>
<evidence type="ECO:0000256" key="1">
    <source>
        <dbReference type="ARBA" id="ARBA00006926"/>
    </source>
</evidence>
<dbReference type="InterPro" id="IPR013766">
    <property type="entry name" value="Thioredoxin_domain"/>
</dbReference>
<evidence type="ECO:0000313" key="8">
    <source>
        <dbReference type="EMBL" id="KAL3285579.1"/>
    </source>
</evidence>
<comment type="similarity">
    <text evidence="1 6">Belongs to the glutathione peroxidase family.</text>
</comment>
<dbReference type="PROSITE" id="PS00763">
    <property type="entry name" value="GLUTATHIONE_PEROXID_2"/>
    <property type="match status" value="1"/>
</dbReference>
<dbReference type="InterPro" id="IPR029759">
    <property type="entry name" value="GPX_AS"/>
</dbReference>
<dbReference type="PANTHER" id="PTHR11592:SF134">
    <property type="entry name" value="PHOSPHOLIPID HYDROPEROXIDE GLUTATHIONE PEROXIDASE"/>
    <property type="match status" value="1"/>
</dbReference>
<dbReference type="AlphaFoldDB" id="A0ABD2P4A9"/>
<feature type="active site" evidence="5">
    <location>
        <position position="45"/>
    </location>
</feature>
<protein>
    <recommendedName>
        <fullName evidence="6">Glutathione peroxidase</fullName>
    </recommendedName>
</protein>
<gene>
    <name evidence="8" type="ORF">HHI36_000109</name>
</gene>
<proteinExistence type="inferred from homology"/>
<keyword evidence="9" id="KW-1185">Reference proteome</keyword>
<dbReference type="PROSITE" id="PS51352">
    <property type="entry name" value="THIOREDOXIN_2"/>
    <property type="match status" value="1"/>
</dbReference>
<dbReference type="Pfam" id="PF00255">
    <property type="entry name" value="GSHPx"/>
    <property type="match status" value="1"/>
</dbReference>
<dbReference type="PANTHER" id="PTHR11592">
    <property type="entry name" value="GLUTATHIONE PEROXIDASE"/>
    <property type="match status" value="1"/>
</dbReference>
<dbReference type="InterPro" id="IPR000889">
    <property type="entry name" value="Glutathione_peroxidase"/>
</dbReference>
<feature type="domain" description="Thioredoxin" evidence="7">
    <location>
        <begin position="7"/>
        <end position="168"/>
    </location>
</feature>
<evidence type="ECO:0000256" key="6">
    <source>
        <dbReference type="RuleBase" id="RU000499"/>
    </source>
</evidence>
<evidence type="ECO:0000313" key="9">
    <source>
        <dbReference type="Proteomes" id="UP001516400"/>
    </source>
</evidence>
<evidence type="ECO:0000256" key="2">
    <source>
        <dbReference type="ARBA" id="ARBA00022559"/>
    </source>
</evidence>
<evidence type="ECO:0000256" key="3">
    <source>
        <dbReference type="ARBA" id="ARBA00022933"/>
    </source>
</evidence>
<comment type="caution">
    <text evidence="8">The sequence shown here is derived from an EMBL/GenBank/DDBJ whole genome shotgun (WGS) entry which is preliminary data.</text>
</comment>
<dbReference type="SUPFAM" id="SSF52833">
    <property type="entry name" value="Thioredoxin-like"/>
    <property type="match status" value="1"/>
</dbReference>
<organism evidence="8 9">
    <name type="scientific">Cryptolaemus montrouzieri</name>
    <dbReference type="NCBI Taxonomy" id="559131"/>
    <lineage>
        <taxon>Eukaryota</taxon>
        <taxon>Metazoa</taxon>
        <taxon>Ecdysozoa</taxon>
        <taxon>Arthropoda</taxon>
        <taxon>Hexapoda</taxon>
        <taxon>Insecta</taxon>
        <taxon>Pterygota</taxon>
        <taxon>Neoptera</taxon>
        <taxon>Endopterygota</taxon>
        <taxon>Coleoptera</taxon>
        <taxon>Polyphaga</taxon>
        <taxon>Cucujiformia</taxon>
        <taxon>Coccinelloidea</taxon>
        <taxon>Coccinellidae</taxon>
        <taxon>Scymninae</taxon>
        <taxon>Scymnini</taxon>
        <taxon>Cryptolaemus</taxon>
    </lineage>
</organism>
<keyword evidence="3" id="KW-0712">Selenocysteine</keyword>
<dbReference type="Gene3D" id="3.40.30.10">
    <property type="entry name" value="Glutaredoxin"/>
    <property type="match status" value="1"/>
</dbReference>
<accession>A0ABD2P4A9</accession>
<evidence type="ECO:0000259" key="7">
    <source>
        <dbReference type="PROSITE" id="PS51352"/>
    </source>
</evidence>
<dbReference type="PROSITE" id="PS00460">
    <property type="entry name" value="GLUTATHIONE_PEROXID_1"/>
    <property type="match status" value="1"/>
</dbReference>
<dbReference type="PROSITE" id="PS51355">
    <property type="entry name" value="GLUTATHIONE_PEROXID_3"/>
    <property type="match status" value="1"/>
</dbReference>